<dbReference type="EnsemblPlants" id="TuG1812G0600002948.01.T01">
    <property type="protein sequence ID" value="TuG1812G0600002948.01.T01.cds276230"/>
    <property type="gene ID" value="TuG1812G0600002948.01"/>
</dbReference>
<evidence type="ECO:0000313" key="4">
    <source>
        <dbReference type="Proteomes" id="UP000015106"/>
    </source>
</evidence>
<reference evidence="4" key="1">
    <citation type="journal article" date="2013" name="Nature">
        <title>Draft genome of the wheat A-genome progenitor Triticum urartu.</title>
        <authorList>
            <person name="Ling H.Q."/>
            <person name="Zhao S."/>
            <person name="Liu D."/>
            <person name="Wang J."/>
            <person name="Sun H."/>
            <person name="Zhang C."/>
            <person name="Fan H."/>
            <person name="Li D."/>
            <person name="Dong L."/>
            <person name="Tao Y."/>
            <person name="Gao C."/>
            <person name="Wu H."/>
            <person name="Li Y."/>
            <person name="Cui Y."/>
            <person name="Guo X."/>
            <person name="Zheng S."/>
            <person name="Wang B."/>
            <person name="Yu K."/>
            <person name="Liang Q."/>
            <person name="Yang W."/>
            <person name="Lou X."/>
            <person name="Chen J."/>
            <person name="Feng M."/>
            <person name="Jian J."/>
            <person name="Zhang X."/>
            <person name="Luo G."/>
            <person name="Jiang Y."/>
            <person name="Liu J."/>
            <person name="Wang Z."/>
            <person name="Sha Y."/>
            <person name="Zhang B."/>
            <person name="Wu H."/>
            <person name="Tang D."/>
            <person name="Shen Q."/>
            <person name="Xue P."/>
            <person name="Zou S."/>
            <person name="Wang X."/>
            <person name="Liu X."/>
            <person name="Wang F."/>
            <person name="Yang Y."/>
            <person name="An X."/>
            <person name="Dong Z."/>
            <person name="Zhang K."/>
            <person name="Zhang X."/>
            <person name="Luo M.C."/>
            <person name="Dvorak J."/>
            <person name="Tong Y."/>
            <person name="Wang J."/>
            <person name="Yang H."/>
            <person name="Li Z."/>
            <person name="Wang D."/>
            <person name="Zhang A."/>
            <person name="Wang J."/>
        </authorList>
    </citation>
    <scope>NUCLEOTIDE SEQUENCE</scope>
    <source>
        <strain evidence="4">cv. G1812</strain>
    </source>
</reference>
<dbReference type="PANTHER" id="PTHR33800">
    <property type="entry name" value="OS06G0113600 PROTEIN"/>
    <property type="match status" value="1"/>
</dbReference>
<evidence type="ECO:0000256" key="1">
    <source>
        <dbReference type="SAM" id="MobiDB-lite"/>
    </source>
</evidence>
<feature type="region of interest" description="Disordered" evidence="1">
    <location>
        <begin position="1"/>
        <end position="31"/>
    </location>
</feature>
<reference evidence="3" key="3">
    <citation type="submission" date="2022-06" db="UniProtKB">
        <authorList>
            <consortium name="EnsemblPlants"/>
        </authorList>
    </citation>
    <scope>IDENTIFICATION</scope>
</reference>
<sequence length="403" mass="44522">MLPPPPPRNTRTCPSPAADRPTLPMPPAAPSPDPYRDWADLPELPLAEVLRRLLPCIRSLYAFAGTCRPWRHLLRASAADLIRPRIPPLLLLCPDFRLVPFSPLVVPQSLSYPIPAPAEGATLLSASRGHLILLRRGSFNSLHLVDALTGAERRALQLPSPHFPYHYAALTPSHLLLFHSMHAFFSLPFPEHPSPNNNNARPDWTKHALPRAASIVTTVIEFRGRVLGLTDRAQILEFHLGGAPSNQAARLLPTTGLPDATRFDRLQFGPHLVAAGDRLLLVLFMFEANLAPLVFRAPRVNKIGVYALDWARMIWEEVDNIGAYTLFVDIAGRSTVACVDVGNCGVEENRVYVGVPNSRAWRRPLPPGWEASPNVEGLGLNSRETMACRPLASPISVHPRLFF</sequence>
<feature type="domain" description="KIB1-4 beta-propeller" evidence="2">
    <location>
        <begin position="111"/>
        <end position="353"/>
    </location>
</feature>
<proteinExistence type="predicted"/>
<dbReference type="PANTHER" id="PTHR33800:SF1">
    <property type="entry name" value="OS02G0698100 PROTEIN"/>
    <property type="match status" value="1"/>
</dbReference>
<organism evidence="3 4">
    <name type="scientific">Triticum urartu</name>
    <name type="common">Red wild einkorn</name>
    <name type="synonym">Crithodium urartu</name>
    <dbReference type="NCBI Taxonomy" id="4572"/>
    <lineage>
        <taxon>Eukaryota</taxon>
        <taxon>Viridiplantae</taxon>
        <taxon>Streptophyta</taxon>
        <taxon>Embryophyta</taxon>
        <taxon>Tracheophyta</taxon>
        <taxon>Spermatophyta</taxon>
        <taxon>Magnoliopsida</taxon>
        <taxon>Liliopsida</taxon>
        <taxon>Poales</taxon>
        <taxon>Poaceae</taxon>
        <taxon>BOP clade</taxon>
        <taxon>Pooideae</taxon>
        <taxon>Triticodae</taxon>
        <taxon>Triticeae</taxon>
        <taxon>Triticinae</taxon>
        <taxon>Triticum</taxon>
    </lineage>
</organism>
<name>A0A8R7QQE7_TRIUA</name>
<dbReference type="Gramene" id="TuG1812G0600002948.01.T01">
    <property type="protein sequence ID" value="TuG1812G0600002948.01.T01.cds276230"/>
    <property type="gene ID" value="TuG1812G0600002948.01"/>
</dbReference>
<protein>
    <recommendedName>
        <fullName evidence="2">KIB1-4 beta-propeller domain-containing protein</fullName>
    </recommendedName>
</protein>
<dbReference type="AlphaFoldDB" id="A0A8R7QQE7"/>
<dbReference type="Pfam" id="PF03478">
    <property type="entry name" value="Beta-prop_KIB1-4"/>
    <property type="match status" value="1"/>
</dbReference>
<dbReference type="RefSeq" id="XP_048533426.1">
    <property type="nucleotide sequence ID" value="XM_048677469.1"/>
</dbReference>
<dbReference type="GeneID" id="125512378"/>
<gene>
    <name evidence="3" type="primary">LOC125512378</name>
</gene>
<evidence type="ECO:0000313" key="3">
    <source>
        <dbReference type="EnsemblPlants" id="TuG1812G0600002948.01.T01.cds276230"/>
    </source>
</evidence>
<dbReference type="KEGG" id="tua:125512378"/>
<dbReference type="Proteomes" id="UP000015106">
    <property type="component" value="Chromosome 6"/>
</dbReference>
<accession>A0A8R7QQE7</accession>
<keyword evidence="4" id="KW-1185">Reference proteome</keyword>
<reference evidence="3" key="2">
    <citation type="submission" date="2018-03" db="EMBL/GenBank/DDBJ databases">
        <title>The Triticum urartu genome reveals the dynamic nature of wheat genome evolution.</title>
        <authorList>
            <person name="Ling H."/>
            <person name="Ma B."/>
            <person name="Shi X."/>
            <person name="Liu H."/>
            <person name="Dong L."/>
            <person name="Sun H."/>
            <person name="Cao Y."/>
            <person name="Gao Q."/>
            <person name="Zheng S."/>
            <person name="Li Y."/>
            <person name="Yu Y."/>
            <person name="Du H."/>
            <person name="Qi M."/>
            <person name="Li Y."/>
            <person name="Yu H."/>
            <person name="Cui Y."/>
            <person name="Wang N."/>
            <person name="Chen C."/>
            <person name="Wu H."/>
            <person name="Zhao Y."/>
            <person name="Zhang J."/>
            <person name="Li Y."/>
            <person name="Zhou W."/>
            <person name="Zhang B."/>
            <person name="Hu W."/>
            <person name="Eijk M."/>
            <person name="Tang J."/>
            <person name="Witsenboer H."/>
            <person name="Zhao S."/>
            <person name="Li Z."/>
            <person name="Zhang A."/>
            <person name="Wang D."/>
            <person name="Liang C."/>
        </authorList>
    </citation>
    <scope>NUCLEOTIDE SEQUENCE [LARGE SCALE GENOMIC DNA]</scope>
    <source>
        <strain evidence="3">cv. G1812</strain>
    </source>
</reference>
<dbReference type="InterPro" id="IPR005174">
    <property type="entry name" value="KIB1-4_b-propeller"/>
</dbReference>
<dbReference type="OrthoDB" id="593838at2759"/>
<evidence type="ECO:0000259" key="2">
    <source>
        <dbReference type="Pfam" id="PF03478"/>
    </source>
</evidence>